<keyword evidence="1" id="KW-1277">Toxin-antitoxin system</keyword>
<evidence type="ECO:0000313" key="2">
    <source>
        <dbReference type="EMBL" id="PZO36412.1"/>
    </source>
</evidence>
<dbReference type="InterPro" id="IPR035093">
    <property type="entry name" value="RelE/ParE_toxin_dom_sf"/>
</dbReference>
<dbReference type="InterPro" id="IPR007712">
    <property type="entry name" value="RelE/ParE_toxin"/>
</dbReference>
<dbReference type="AlphaFoldDB" id="A0A2W4VVE7"/>
<sequence length="86" mass="10346">MYEISMTRKAQKFYEKASDELVVQLNDCLDNLSQNPYKGADIKKLKGNYLGYWRYRVGNYRVIYLVEEEKKNITIFLIAHRKEAYR</sequence>
<accession>A0A2W4VVE7</accession>
<dbReference type="EMBL" id="QBML01000041">
    <property type="protein sequence ID" value="PZO36412.1"/>
    <property type="molecule type" value="Genomic_DNA"/>
</dbReference>
<name>A0A2W4VVE7_9CYAN</name>
<evidence type="ECO:0000313" key="3">
    <source>
        <dbReference type="Proteomes" id="UP000249467"/>
    </source>
</evidence>
<dbReference type="Pfam" id="PF05016">
    <property type="entry name" value="ParE_toxin"/>
    <property type="match status" value="1"/>
</dbReference>
<proteinExistence type="predicted"/>
<protein>
    <submittedName>
        <fullName evidence="2">Type II toxin-antitoxin system RelE/ParE family toxin</fullName>
    </submittedName>
</protein>
<dbReference type="Gene3D" id="3.30.2310.20">
    <property type="entry name" value="RelE-like"/>
    <property type="match status" value="1"/>
</dbReference>
<comment type="caution">
    <text evidence="2">The sequence shown here is derived from an EMBL/GenBank/DDBJ whole genome shotgun (WGS) entry which is preliminary data.</text>
</comment>
<dbReference type="InterPro" id="IPR052747">
    <property type="entry name" value="TA_system_RelE_toxin"/>
</dbReference>
<organism evidence="2 3">
    <name type="scientific">Pseudanabaena frigida</name>
    <dbReference type="NCBI Taxonomy" id="945775"/>
    <lineage>
        <taxon>Bacteria</taxon>
        <taxon>Bacillati</taxon>
        <taxon>Cyanobacteriota</taxon>
        <taxon>Cyanophyceae</taxon>
        <taxon>Pseudanabaenales</taxon>
        <taxon>Pseudanabaenaceae</taxon>
        <taxon>Pseudanabaena</taxon>
    </lineage>
</organism>
<dbReference type="NCBIfam" id="TIGR02385">
    <property type="entry name" value="RelE_StbE"/>
    <property type="match status" value="1"/>
</dbReference>
<dbReference type="SUPFAM" id="SSF143011">
    <property type="entry name" value="RelE-like"/>
    <property type="match status" value="1"/>
</dbReference>
<dbReference type="PANTHER" id="PTHR38813:SF1">
    <property type="entry name" value="TOXIN RELE1-RELATED"/>
    <property type="match status" value="1"/>
</dbReference>
<evidence type="ECO:0000256" key="1">
    <source>
        <dbReference type="ARBA" id="ARBA00022649"/>
    </source>
</evidence>
<dbReference type="PANTHER" id="PTHR38813">
    <property type="match status" value="1"/>
</dbReference>
<reference evidence="2 3" key="1">
    <citation type="submission" date="2018-04" db="EMBL/GenBank/DDBJ databases">
        <authorList>
            <person name="Go L.Y."/>
            <person name="Mitchell J.A."/>
        </authorList>
    </citation>
    <scope>NUCLEOTIDE SEQUENCE [LARGE SCALE GENOMIC DNA]</scope>
    <source>
        <strain evidence="2">ULC066bin1</strain>
    </source>
</reference>
<reference evidence="2 3" key="2">
    <citation type="submission" date="2018-06" db="EMBL/GenBank/DDBJ databases">
        <title>Metagenomic assembly of (sub)arctic Cyanobacteria and their associated microbiome from non-axenic cultures.</title>
        <authorList>
            <person name="Baurain D."/>
        </authorList>
    </citation>
    <scope>NUCLEOTIDE SEQUENCE [LARGE SCALE GENOMIC DNA]</scope>
    <source>
        <strain evidence="2">ULC066bin1</strain>
    </source>
</reference>
<gene>
    <name evidence="2" type="ORF">DCF19_21685</name>
</gene>
<dbReference type="Proteomes" id="UP000249467">
    <property type="component" value="Unassembled WGS sequence"/>
</dbReference>